<comment type="caution">
    <text evidence="1">The sequence shown here is derived from an EMBL/GenBank/DDBJ whole genome shotgun (WGS) entry which is preliminary data.</text>
</comment>
<dbReference type="CDD" id="cd00014">
    <property type="entry name" value="CH_SF"/>
    <property type="match status" value="1"/>
</dbReference>
<dbReference type="InterPro" id="IPR036872">
    <property type="entry name" value="CH_dom_sf"/>
</dbReference>
<protein>
    <submittedName>
        <fullName evidence="1">Calponin</fullName>
    </submittedName>
</protein>
<gene>
    <name evidence="1" type="ORF">M0811_10667</name>
</gene>
<sequence length="211" mass="25054">MDKKQFGNQMKKWISSIIDKDVDFSIKNRYQLIEDLCYLMSKLEPHLINQNQNKKLTPKEKWNYFINSCLKYGVSQEYLISFHNFLKEGFESRVLLLIYQIGSISKQRQHSIERKKNKKQNLNETKIALKNSNSFENANFKNFQNKKILSNISLTHVKKNLNSNEWTTNSLQKQIFTKKAKEQKTNKKNDSKILQNKKQLENELEIGKRSC</sequence>
<dbReference type="SUPFAM" id="SSF47576">
    <property type="entry name" value="Calponin-homology domain, CH-domain"/>
    <property type="match status" value="1"/>
</dbReference>
<organism evidence="1 2">
    <name type="scientific">Anaeramoeba ignava</name>
    <name type="common">Anaerobic marine amoeba</name>
    <dbReference type="NCBI Taxonomy" id="1746090"/>
    <lineage>
        <taxon>Eukaryota</taxon>
        <taxon>Metamonada</taxon>
        <taxon>Anaeramoebidae</taxon>
        <taxon>Anaeramoeba</taxon>
    </lineage>
</organism>
<accession>A0A9Q0LCZ1</accession>
<dbReference type="EMBL" id="JAPDFW010000093">
    <property type="protein sequence ID" value="KAJ5070597.1"/>
    <property type="molecule type" value="Genomic_DNA"/>
</dbReference>
<dbReference type="Gene3D" id="1.10.418.10">
    <property type="entry name" value="Calponin-like domain"/>
    <property type="match status" value="1"/>
</dbReference>
<keyword evidence="2" id="KW-1185">Reference proteome</keyword>
<name>A0A9Q0LCZ1_ANAIG</name>
<proteinExistence type="predicted"/>
<evidence type="ECO:0000313" key="2">
    <source>
        <dbReference type="Proteomes" id="UP001149090"/>
    </source>
</evidence>
<dbReference type="Proteomes" id="UP001149090">
    <property type="component" value="Unassembled WGS sequence"/>
</dbReference>
<reference evidence="1" key="1">
    <citation type="submission" date="2022-10" db="EMBL/GenBank/DDBJ databases">
        <title>Novel sulphate-reducing endosymbionts in the free-living metamonad Anaeramoeba.</title>
        <authorList>
            <person name="Jerlstrom-Hultqvist J."/>
            <person name="Cepicka I."/>
            <person name="Gallot-Lavallee L."/>
            <person name="Salas-Leiva D."/>
            <person name="Curtis B.A."/>
            <person name="Zahonova K."/>
            <person name="Pipaliya S."/>
            <person name="Dacks J."/>
            <person name="Roger A.J."/>
        </authorList>
    </citation>
    <scope>NUCLEOTIDE SEQUENCE</scope>
    <source>
        <strain evidence="1">BMAN</strain>
    </source>
</reference>
<evidence type="ECO:0000313" key="1">
    <source>
        <dbReference type="EMBL" id="KAJ5070597.1"/>
    </source>
</evidence>
<dbReference type="AlphaFoldDB" id="A0A9Q0LCZ1"/>